<accession>A0A852TJA8</accession>
<dbReference type="AlphaFoldDB" id="A0A852TJA8"/>
<proteinExistence type="predicted"/>
<name>A0A852TJA8_9BACI</name>
<gene>
    <name evidence="1" type="ORF">F4694_005927</name>
</gene>
<comment type="caution">
    <text evidence="1">The sequence shown here is derived from an EMBL/GenBank/DDBJ whole genome shotgun (WGS) entry which is preliminary data.</text>
</comment>
<dbReference type="EMBL" id="JACCBX010000018">
    <property type="protein sequence ID" value="NYE09070.1"/>
    <property type="molecule type" value="Genomic_DNA"/>
</dbReference>
<evidence type="ECO:0000313" key="1">
    <source>
        <dbReference type="EMBL" id="NYE09070.1"/>
    </source>
</evidence>
<reference evidence="2" key="2">
    <citation type="submission" date="2020-08" db="EMBL/GenBank/DDBJ databases">
        <title>The Agave Microbiome: Exploring the role of microbial communities in plant adaptations to desert environments.</title>
        <authorList>
            <person name="Partida-Martinez L.P."/>
        </authorList>
    </citation>
    <scope>NUCLEOTIDE SEQUENCE [LARGE SCALE GENOMIC DNA]</scope>
    <source>
        <strain evidence="2">AT2.8</strain>
    </source>
</reference>
<evidence type="ECO:0000313" key="2">
    <source>
        <dbReference type="Proteomes" id="UP000548423"/>
    </source>
</evidence>
<protein>
    <recommendedName>
        <fullName evidence="3">Heparinase</fullName>
    </recommendedName>
</protein>
<dbReference type="Proteomes" id="UP000548423">
    <property type="component" value="Unassembled WGS sequence"/>
</dbReference>
<dbReference type="PANTHER" id="PTHR38045:SF1">
    <property type="entry name" value="HEPARINASE II_III-LIKE PROTEIN"/>
    <property type="match status" value="1"/>
</dbReference>
<dbReference type="Gene3D" id="1.50.10.100">
    <property type="entry name" value="Chondroitin AC/alginate lyase"/>
    <property type="match status" value="1"/>
</dbReference>
<organism evidence="1 2">
    <name type="scientific">Neobacillus niacini</name>
    <dbReference type="NCBI Taxonomy" id="86668"/>
    <lineage>
        <taxon>Bacteria</taxon>
        <taxon>Bacillati</taxon>
        <taxon>Bacillota</taxon>
        <taxon>Bacilli</taxon>
        <taxon>Bacillales</taxon>
        <taxon>Bacillaceae</taxon>
        <taxon>Neobacillus</taxon>
    </lineage>
</organism>
<dbReference type="PANTHER" id="PTHR38045">
    <property type="entry name" value="CHROMOSOME 1, WHOLE GENOME SHOTGUN SEQUENCE"/>
    <property type="match status" value="1"/>
</dbReference>
<evidence type="ECO:0008006" key="3">
    <source>
        <dbReference type="Google" id="ProtNLM"/>
    </source>
</evidence>
<dbReference type="Gene3D" id="2.70.98.70">
    <property type="match status" value="1"/>
</dbReference>
<dbReference type="InterPro" id="IPR008929">
    <property type="entry name" value="Chondroitin_lyas"/>
</dbReference>
<reference evidence="2" key="1">
    <citation type="submission" date="2020-07" db="EMBL/GenBank/DDBJ databases">
        <authorList>
            <person name="Partida-Martinez L."/>
            <person name="Huntemann M."/>
            <person name="Clum A."/>
            <person name="Wang J."/>
            <person name="Palaniappan K."/>
            <person name="Ritter S."/>
            <person name="Chen I.-M."/>
            <person name="Stamatis D."/>
            <person name="Reddy T."/>
            <person name="O'Malley R."/>
            <person name="Daum C."/>
            <person name="Shapiro N."/>
            <person name="Ivanova N."/>
            <person name="Kyrpides N."/>
            <person name="Woyke T."/>
        </authorList>
    </citation>
    <scope>NUCLEOTIDE SEQUENCE [LARGE SCALE GENOMIC DNA]</scope>
    <source>
        <strain evidence="2">AT2.8</strain>
    </source>
</reference>
<sequence>MLTAQLKRLLGSETSLLFPTREFKLNWWKGIRENPAYQLLLNEIRDEGDRLLQECDPELTFSLFKIFDETGSRLEFEKVYFEKRRRLTTFAIMVLLEPELDEYLTALENTLWSICNEYSWCLPAHLQNSPETSMDINYSLKETSKKEYSIDLFAAETAFSLGEIVKLTEEHLNPQICKRIYEEIYTRIFFPFIEKTFGWEKQTHNWAAVCAGSIGCAALHLIQDHDELTIILERVMDAMDSYLKGFQDDGICLEGYGYWQYGFGYYVYFADLLKRKTEGKLNLFESEKVHQIALFQQRTFLNQNLVVNFSDSLPTASVFLGLSHYLSKIYSDFEVPETYLRAHYTDDHCSRWAPAIRNLLWFDADSVPLPWRNGTYFSKDSEWFLSRNICESGSYAFAAKGGHNDEPHNHNDIGHFILQGNTEVFFKDLGSGLYSKDYFSEKRYSFLCNGSQGHSVPIINEQFQAPGPAKNTTILQVSIGEEVDIYEMDIANAYEAKSLQSVKRRFTWVKTNLPKLVVKDTYSFAEQPCSIVERFITPVLLITKTDDGVILKGKNKVRISYDTSQLKLETKLITFINHFGKQEDNLALDFIVLHPDRECSVELAFQFE</sequence>
<dbReference type="SUPFAM" id="SSF48230">
    <property type="entry name" value="Chondroitin AC/alginate lyase"/>
    <property type="match status" value="1"/>
</dbReference>